<dbReference type="AlphaFoldDB" id="A0A2D6YIK6"/>
<keyword evidence="13" id="KW-0282">Flagellum</keyword>
<dbReference type="GO" id="GO:0006935">
    <property type="term" value="P:chemotaxis"/>
    <property type="evidence" value="ECO:0007669"/>
    <property type="project" value="UniProtKB-KW"/>
</dbReference>
<keyword evidence="8" id="KW-0472">Membrane</keyword>
<keyword evidence="9" id="KW-0975">Bacterial flagellum</keyword>
<dbReference type="Pfam" id="PF14842">
    <property type="entry name" value="FliG_N"/>
    <property type="match status" value="1"/>
</dbReference>
<evidence type="ECO:0000256" key="9">
    <source>
        <dbReference type="ARBA" id="ARBA00023143"/>
    </source>
</evidence>
<keyword evidence="13" id="KW-0969">Cilium</keyword>
<dbReference type="GO" id="GO:0009425">
    <property type="term" value="C:bacterial-type flagellum basal body"/>
    <property type="evidence" value="ECO:0007669"/>
    <property type="project" value="UniProtKB-SubCell"/>
</dbReference>
<evidence type="ECO:0000256" key="2">
    <source>
        <dbReference type="ARBA" id="ARBA00004413"/>
    </source>
</evidence>
<dbReference type="Pfam" id="PF01706">
    <property type="entry name" value="FliG_C"/>
    <property type="match status" value="1"/>
</dbReference>
<comment type="subcellular location">
    <subcellularLocation>
        <location evidence="1">Bacterial flagellum basal body</location>
    </subcellularLocation>
    <subcellularLocation>
        <location evidence="2">Cell membrane</location>
        <topology evidence="2">Peripheral membrane protein</topology>
        <orientation evidence="2">Cytoplasmic side</orientation>
    </subcellularLocation>
</comment>
<accession>A0A2D6YIK6</accession>
<dbReference type="NCBIfam" id="TIGR00207">
    <property type="entry name" value="fliG"/>
    <property type="match status" value="1"/>
</dbReference>
<dbReference type="GO" id="GO:0005886">
    <property type="term" value="C:plasma membrane"/>
    <property type="evidence" value="ECO:0007669"/>
    <property type="project" value="UniProtKB-SubCell"/>
</dbReference>
<comment type="caution">
    <text evidence="13">The sequence shown here is derived from an EMBL/GenBank/DDBJ whole genome shotgun (WGS) entry which is preliminary data.</text>
</comment>
<evidence type="ECO:0000256" key="8">
    <source>
        <dbReference type="ARBA" id="ARBA00023136"/>
    </source>
</evidence>
<keyword evidence="5" id="KW-1003">Cell membrane</keyword>
<evidence type="ECO:0000256" key="6">
    <source>
        <dbReference type="ARBA" id="ARBA00022500"/>
    </source>
</evidence>
<dbReference type="PANTHER" id="PTHR30534:SF0">
    <property type="entry name" value="FLAGELLAR MOTOR SWITCH PROTEIN FLIG"/>
    <property type="match status" value="1"/>
</dbReference>
<evidence type="ECO:0000256" key="1">
    <source>
        <dbReference type="ARBA" id="ARBA00004117"/>
    </source>
</evidence>
<sequence>MAVGKLTGPKKAAILLLALGEEGAASVMQNLEEAEIQQVGYFMTRFNDISSEELDQVLEEFYRQSVMSDGGGDLMSSPDFIKNALSKALGPDKAKELGAAMSSQSEDMGLEALRYIDPIMISNYIRTEHPQTIALIISYLTDIDQAATTLRSLPENLQADVVYRIAALDSIPPGVVNELNEVLTDEMKQAGSMVTKVGGVEPVAEILNAMDKASETRILSTIEESNPDLAEQIRELMFTFEDLTLIDSKQMQTVLKDVDKADLAMALKTASDAVKELILSSMSTRAAEMLNDDLENMGPVKVADVEGAQQKIIKVVKKLEEEGKLIMAGAGDDVV</sequence>
<dbReference type="InterPro" id="IPR023087">
    <property type="entry name" value="Flg_Motor_Flig_C"/>
</dbReference>
<dbReference type="PIRSF" id="PIRSF003161">
    <property type="entry name" value="FliG"/>
    <property type="match status" value="1"/>
</dbReference>
<organism evidence="13 14">
    <name type="scientific">SAR324 cluster bacterium</name>
    <dbReference type="NCBI Taxonomy" id="2024889"/>
    <lineage>
        <taxon>Bacteria</taxon>
        <taxon>Deltaproteobacteria</taxon>
        <taxon>SAR324 cluster</taxon>
    </lineage>
</organism>
<dbReference type="GO" id="GO:0003774">
    <property type="term" value="F:cytoskeletal motor activity"/>
    <property type="evidence" value="ECO:0007669"/>
    <property type="project" value="InterPro"/>
</dbReference>
<keyword evidence="6" id="KW-0145">Chemotaxis</keyword>
<dbReference type="Pfam" id="PF14841">
    <property type="entry name" value="FliG_M"/>
    <property type="match status" value="1"/>
</dbReference>
<evidence type="ECO:0000259" key="10">
    <source>
        <dbReference type="Pfam" id="PF01706"/>
    </source>
</evidence>
<feature type="domain" description="Flagellar motor switch protein FliG middle" evidence="11">
    <location>
        <begin position="120"/>
        <end position="191"/>
    </location>
</feature>
<protein>
    <recommendedName>
        <fullName evidence="4">Flagellar motor switch protein FliG</fullName>
    </recommendedName>
</protein>
<dbReference type="SUPFAM" id="SSF48029">
    <property type="entry name" value="FliG"/>
    <property type="match status" value="2"/>
</dbReference>
<evidence type="ECO:0000313" key="14">
    <source>
        <dbReference type="Proteomes" id="UP000226525"/>
    </source>
</evidence>
<dbReference type="Gene3D" id="1.10.220.30">
    <property type="match status" value="3"/>
</dbReference>
<evidence type="ECO:0000259" key="11">
    <source>
        <dbReference type="Pfam" id="PF14841"/>
    </source>
</evidence>
<feature type="domain" description="Flagellar motor switch protein FliG N-terminal" evidence="12">
    <location>
        <begin position="5"/>
        <end position="107"/>
    </location>
</feature>
<proteinExistence type="inferred from homology"/>
<name>A0A2D6YIK6_9DELT</name>
<dbReference type="EMBL" id="NZEX01000070">
    <property type="protein sequence ID" value="MAH63019.1"/>
    <property type="molecule type" value="Genomic_DNA"/>
</dbReference>
<dbReference type="Proteomes" id="UP000226525">
    <property type="component" value="Unassembled WGS sequence"/>
</dbReference>
<evidence type="ECO:0000256" key="5">
    <source>
        <dbReference type="ARBA" id="ARBA00022475"/>
    </source>
</evidence>
<comment type="similarity">
    <text evidence="3">Belongs to the FliG family.</text>
</comment>
<gene>
    <name evidence="13" type="primary">fliG</name>
    <name evidence="13" type="ORF">CMN54_06160</name>
</gene>
<dbReference type="PRINTS" id="PR00954">
    <property type="entry name" value="FLGMOTORFLIG"/>
</dbReference>
<evidence type="ECO:0000256" key="3">
    <source>
        <dbReference type="ARBA" id="ARBA00010299"/>
    </source>
</evidence>
<evidence type="ECO:0000259" key="12">
    <source>
        <dbReference type="Pfam" id="PF14842"/>
    </source>
</evidence>
<keyword evidence="13" id="KW-0966">Cell projection</keyword>
<dbReference type="InterPro" id="IPR028263">
    <property type="entry name" value="FliG_N"/>
</dbReference>
<evidence type="ECO:0000256" key="4">
    <source>
        <dbReference type="ARBA" id="ARBA00021870"/>
    </source>
</evidence>
<evidence type="ECO:0000256" key="7">
    <source>
        <dbReference type="ARBA" id="ARBA00022779"/>
    </source>
</evidence>
<dbReference type="InterPro" id="IPR000090">
    <property type="entry name" value="Flg_Motor_Flig"/>
</dbReference>
<feature type="domain" description="Flagellar motor switch protein FliG C-terminal" evidence="10">
    <location>
        <begin position="221"/>
        <end position="326"/>
    </location>
</feature>
<dbReference type="PANTHER" id="PTHR30534">
    <property type="entry name" value="FLAGELLAR MOTOR SWITCH PROTEIN FLIG"/>
    <property type="match status" value="1"/>
</dbReference>
<dbReference type="InterPro" id="IPR011002">
    <property type="entry name" value="FliG_a-hlx"/>
</dbReference>
<dbReference type="FunFam" id="1.10.220.30:FF:000001">
    <property type="entry name" value="Flagellar motor switch protein FliG"/>
    <property type="match status" value="1"/>
</dbReference>
<reference evidence="14" key="1">
    <citation type="submission" date="2017-09" db="EMBL/GenBank/DDBJ databases">
        <title>The Reconstruction of 2,631 Draft Metagenome-Assembled Genomes from the Global Oceans.</title>
        <authorList>
            <person name="Tully B.J."/>
            <person name="Graham E.D."/>
            <person name="Heidelberg J.F."/>
        </authorList>
    </citation>
    <scope>NUCLEOTIDE SEQUENCE [LARGE SCALE GENOMIC DNA]</scope>
</reference>
<dbReference type="InterPro" id="IPR032779">
    <property type="entry name" value="FliG_M"/>
</dbReference>
<keyword evidence="7" id="KW-0283">Flagellar rotation</keyword>
<dbReference type="GO" id="GO:0071973">
    <property type="term" value="P:bacterial-type flagellum-dependent cell motility"/>
    <property type="evidence" value="ECO:0007669"/>
    <property type="project" value="InterPro"/>
</dbReference>
<evidence type="ECO:0000313" key="13">
    <source>
        <dbReference type="EMBL" id="MAH63019.1"/>
    </source>
</evidence>